<name>A0A166SI35_9PEZI</name>
<evidence type="ECO:0000313" key="4">
    <source>
        <dbReference type="EMBL" id="KZL70763.1"/>
    </source>
</evidence>
<dbReference type="CDD" id="cd02947">
    <property type="entry name" value="TRX_family"/>
    <property type="match status" value="1"/>
</dbReference>
<comment type="similarity">
    <text evidence="1">Belongs to the thioredoxin family.</text>
</comment>
<evidence type="ECO:0000313" key="5">
    <source>
        <dbReference type="Proteomes" id="UP000076552"/>
    </source>
</evidence>
<dbReference type="InterPro" id="IPR013766">
    <property type="entry name" value="Thioredoxin_domain"/>
</dbReference>
<feature type="domain" description="Thioredoxin" evidence="3">
    <location>
        <begin position="37"/>
        <end position="152"/>
    </location>
</feature>
<gene>
    <name evidence="4" type="ORF">CT0861_07560</name>
</gene>
<dbReference type="STRING" id="708197.A0A166SI35"/>
<dbReference type="GO" id="GO:0015035">
    <property type="term" value="F:protein-disulfide reductase activity"/>
    <property type="evidence" value="ECO:0007669"/>
    <property type="project" value="InterPro"/>
</dbReference>
<dbReference type="Gene3D" id="3.40.30.10">
    <property type="entry name" value="Glutaredoxin"/>
    <property type="match status" value="1"/>
</dbReference>
<dbReference type="Proteomes" id="UP000076552">
    <property type="component" value="Unassembled WGS sequence"/>
</dbReference>
<proteinExistence type="inferred from homology"/>
<dbReference type="Pfam" id="PF00085">
    <property type="entry name" value="Thioredoxin"/>
    <property type="match status" value="1"/>
</dbReference>
<feature type="non-terminal residue" evidence="4">
    <location>
        <position position="1"/>
    </location>
</feature>
<keyword evidence="5" id="KW-1185">Reference proteome</keyword>
<organism evidence="4 5">
    <name type="scientific">Colletotrichum tofieldiae</name>
    <dbReference type="NCBI Taxonomy" id="708197"/>
    <lineage>
        <taxon>Eukaryota</taxon>
        <taxon>Fungi</taxon>
        <taxon>Dikarya</taxon>
        <taxon>Ascomycota</taxon>
        <taxon>Pezizomycotina</taxon>
        <taxon>Sordariomycetes</taxon>
        <taxon>Hypocreomycetidae</taxon>
        <taxon>Glomerellales</taxon>
        <taxon>Glomerellaceae</taxon>
        <taxon>Colletotrichum</taxon>
        <taxon>Colletotrichum spaethianum species complex</taxon>
    </lineage>
</organism>
<dbReference type="NCBIfam" id="TIGR01068">
    <property type="entry name" value="thioredoxin"/>
    <property type="match status" value="1"/>
</dbReference>
<protein>
    <submittedName>
        <fullName evidence="4">Thioredoxin</fullName>
    </submittedName>
</protein>
<evidence type="ECO:0000256" key="2">
    <source>
        <dbReference type="ARBA" id="ARBA00023157"/>
    </source>
</evidence>
<dbReference type="SUPFAM" id="SSF52833">
    <property type="entry name" value="Thioredoxin-like"/>
    <property type="match status" value="1"/>
</dbReference>
<reference evidence="4 5" key="1">
    <citation type="submission" date="2015-06" db="EMBL/GenBank/DDBJ databases">
        <title>Survival trade-offs in plant roots during colonization by closely related pathogenic and mutualistic fungi.</title>
        <authorList>
            <person name="Hacquard S."/>
            <person name="Kracher B."/>
            <person name="Hiruma K."/>
            <person name="Weinman A."/>
            <person name="Muench P."/>
            <person name="Garrido Oter R."/>
            <person name="Ver Loren van Themaat E."/>
            <person name="Dallerey J.-F."/>
            <person name="Damm U."/>
            <person name="Henrissat B."/>
            <person name="Lespinet O."/>
            <person name="Thon M."/>
            <person name="Kemen E."/>
            <person name="McHardy A.C."/>
            <person name="Schulze-Lefert P."/>
            <person name="O'Connell R.J."/>
        </authorList>
    </citation>
    <scope>NUCLEOTIDE SEQUENCE [LARGE SCALE GENOMIC DNA]</scope>
    <source>
        <strain evidence="4 5">0861</strain>
    </source>
</reference>
<evidence type="ECO:0000256" key="1">
    <source>
        <dbReference type="ARBA" id="ARBA00008987"/>
    </source>
</evidence>
<dbReference type="PRINTS" id="PR00421">
    <property type="entry name" value="THIOREDOXIN"/>
</dbReference>
<dbReference type="EMBL" id="LFIV01000084">
    <property type="protein sequence ID" value="KZL70763.1"/>
    <property type="molecule type" value="Genomic_DNA"/>
</dbReference>
<evidence type="ECO:0000259" key="3">
    <source>
        <dbReference type="PROSITE" id="PS51352"/>
    </source>
</evidence>
<dbReference type="AlphaFoldDB" id="A0A166SI35"/>
<dbReference type="FunFam" id="3.40.30.10:FF:000245">
    <property type="entry name" value="Thioredoxin"/>
    <property type="match status" value="1"/>
</dbReference>
<accession>A0A166SI35</accession>
<sequence>LLSAPSWCRTSLFDPMSTRIFRPFQRIARSPVPSIYRNFHTSLPNMVVHNVKSKAEFDAVLSEHPVVLVDAFATWCGPCKAIAPVLVNLSNEEKNSKVHFVKIDVDEVPDVSQELGIRAMPTFLIFEDGQKAQELVGANPTALKQAIEKFANIANQKEAKQ</sequence>
<comment type="caution">
    <text evidence="4">The sequence shown here is derived from an EMBL/GenBank/DDBJ whole genome shotgun (WGS) entry which is preliminary data.</text>
</comment>
<dbReference type="PANTHER" id="PTHR46115">
    <property type="entry name" value="THIOREDOXIN-LIKE PROTEIN 1"/>
    <property type="match status" value="1"/>
</dbReference>
<keyword evidence="2" id="KW-1015">Disulfide bond</keyword>
<dbReference type="InterPro" id="IPR036249">
    <property type="entry name" value="Thioredoxin-like_sf"/>
</dbReference>
<dbReference type="InterPro" id="IPR005746">
    <property type="entry name" value="Thioredoxin"/>
</dbReference>
<dbReference type="PROSITE" id="PS51352">
    <property type="entry name" value="THIOREDOXIN_2"/>
    <property type="match status" value="1"/>
</dbReference>